<keyword evidence="6" id="KW-0413">Isomerase</keyword>
<keyword evidence="3" id="KW-0597">Phosphoprotein</keyword>
<evidence type="ECO:0000256" key="3">
    <source>
        <dbReference type="ARBA" id="ARBA00022553"/>
    </source>
</evidence>
<dbReference type="GO" id="GO:0008973">
    <property type="term" value="F:phosphopentomutase activity"/>
    <property type="evidence" value="ECO:0007669"/>
    <property type="project" value="TreeGrafter"/>
</dbReference>
<comment type="cofactor">
    <cofactor evidence="1">
        <name>Mg(2+)</name>
        <dbReference type="ChEBI" id="CHEBI:18420"/>
    </cofactor>
</comment>
<accession>A0A7J6UMP4</accession>
<evidence type="ECO:0000256" key="1">
    <source>
        <dbReference type="ARBA" id="ARBA00001946"/>
    </source>
</evidence>
<evidence type="ECO:0000256" key="5">
    <source>
        <dbReference type="ARBA" id="ARBA00022842"/>
    </source>
</evidence>
<name>A0A7J6UMP4_PEROL</name>
<dbReference type="CDD" id="cd05799">
    <property type="entry name" value="PGM2"/>
    <property type="match status" value="1"/>
</dbReference>
<evidence type="ECO:0000256" key="2">
    <source>
        <dbReference type="ARBA" id="ARBA00010231"/>
    </source>
</evidence>
<dbReference type="InterPro" id="IPR016055">
    <property type="entry name" value="A-D-PHexomutase_a/b/a-I/II/III"/>
</dbReference>
<dbReference type="SUPFAM" id="SSF55957">
    <property type="entry name" value="Phosphoglucomutase, C-terminal domain"/>
    <property type="match status" value="1"/>
</dbReference>
<evidence type="ECO:0000256" key="4">
    <source>
        <dbReference type="ARBA" id="ARBA00022723"/>
    </source>
</evidence>
<feature type="domain" description="Alpha-D-phosphohexomutase alpha/beta/alpha" evidence="9">
    <location>
        <begin position="220"/>
        <end position="327"/>
    </location>
</feature>
<evidence type="ECO:0000259" key="9">
    <source>
        <dbReference type="Pfam" id="PF02879"/>
    </source>
</evidence>
<dbReference type="GO" id="GO:0005634">
    <property type="term" value="C:nucleus"/>
    <property type="evidence" value="ECO:0007669"/>
    <property type="project" value="TreeGrafter"/>
</dbReference>
<reference evidence="11 12" key="1">
    <citation type="submission" date="2020-04" db="EMBL/GenBank/DDBJ databases">
        <title>Perkinsus olseni comparative genomics.</title>
        <authorList>
            <person name="Bogema D.R."/>
        </authorList>
    </citation>
    <scope>NUCLEOTIDE SEQUENCE [LARGE SCALE GENOMIC DNA]</scope>
    <source>
        <strain evidence="11 12">ATCC PRA-207</strain>
    </source>
</reference>
<sequence>MTEESASSAIKNWLSLDFDEATRSEASSFSPQECADRLDPRKRLTFGTAGLRAKMGAGFDRMNCLTVMQATQGLCVYLLDTYGEKALREQGVVIGYDGRHNSRKFAHVTAAVFISKDTKVYLFDKSTTCTPFTPYLVKRNDCLCGVQVTASHNPKEDNGYKVYGRNGAQIAPPTDEEISGRIADNLKPWKESLDLLDLGGTGLLKSNLCVCEPYDDVFDSYMNRITAELCRFPDKNANCKLRFVYTAMHGVGLPFTTALVSKFGFPQGTVHVLQSQALPDPEFPTVKFPNPEEKGALDLALAEARRSDADYVIANDPDADRFTACEKQPDGSWVQFSGDEIGLLFGDWQILMAHRKGVPAENCLTLASTVSSKMLAALTKYYCGRFVDTLTGFKWLANTSLKMVDEDPDLVHCLAYEEAIGYALTMTVPDKDGVSAAAVWCEMVNFWRTTKGITMLQRLGQIRETIGYYATDNGYYICRDPKVMKSIFDDFRADGEYKDSLGSSKISNVRDVTLGYDSRAANKKSALPTTPNDQMVTIFFANRAVVTLRGSGTEPKLKYYSEMRNLESTEKARRALAVVMKDVEDYFLQPAKHGLERR</sequence>
<feature type="domain" description="Alpha-D-phosphohexomutase alpha/beta/alpha" evidence="10">
    <location>
        <begin position="357"/>
        <end position="445"/>
    </location>
</feature>
<gene>
    <name evidence="11" type="primary">PGM2_14</name>
    <name evidence="11" type="ORF">FOZ63_028848</name>
</gene>
<evidence type="ECO:0000256" key="6">
    <source>
        <dbReference type="ARBA" id="ARBA00023235"/>
    </source>
</evidence>
<dbReference type="PANTHER" id="PTHR45745:SF1">
    <property type="entry name" value="PHOSPHOGLUCOMUTASE 2B-RELATED"/>
    <property type="match status" value="1"/>
</dbReference>
<dbReference type="InterPro" id="IPR005841">
    <property type="entry name" value="Alpha-D-phosphohexomutase_SF"/>
</dbReference>
<comment type="caution">
    <text evidence="11">The sequence shown here is derived from an EMBL/GenBank/DDBJ whole genome shotgun (WGS) entry which is preliminary data.</text>
</comment>
<dbReference type="InterPro" id="IPR005846">
    <property type="entry name" value="A-D-PHexomutase_a/b/a-III"/>
</dbReference>
<keyword evidence="5 7" id="KW-0460">Magnesium</keyword>
<dbReference type="GO" id="GO:0000287">
    <property type="term" value="F:magnesium ion binding"/>
    <property type="evidence" value="ECO:0007669"/>
    <property type="project" value="InterPro"/>
</dbReference>
<evidence type="ECO:0000259" key="10">
    <source>
        <dbReference type="Pfam" id="PF02880"/>
    </source>
</evidence>
<dbReference type="SUPFAM" id="SSF53738">
    <property type="entry name" value="Phosphoglucomutase, first 3 domains"/>
    <property type="match status" value="3"/>
</dbReference>
<keyword evidence="12" id="KW-1185">Reference proteome</keyword>
<dbReference type="InterPro" id="IPR016066">
    <property type="entry name" value="A-D-PHexomutase_CS"/>
</dbReference>
<dbReference type="GO" id="GO:0006166">
    <property type="term" value="P:purine ribonucleoside salvage"/>
    <property type="evidence" value="ECO:0007669"/>
    <property type="project" value="TreeGrafter"/>
</dbReference>
<dbReference type="Proteomes" id="UP000553632">
    <property type="component" value="Unassembled WGS sequence"/>
</dbReference>
<dbReference type="GO" id="GO:0005975">
    <property type="term" value="P:carbohydrate metabolic process"/>
    <property type="evidence" value="ECO:0007669"/>
    <property type="project" value="InterPro"/>
</dbReference>
<dbReference type="Gene3D" id="3.30.310.50">
    <property type="entry name" value="Alpha-D-phosphohexomutase, C-terminal domain"/>
    <property type="match status" value="1"/>
</dbReference>
<evidence type="ECO:0000259" key="8">
    <source>
        <dbReference type="Pfam" id="PF02878"/>
    </source>
</evidence>
<keyword evidence="4 7" id="KW-0479">Metal-binding</keyword>
<feature type="domain" description="Alpha-D-phosphohexomutase alpha/beta/alpha" evidence="8">
    <location>
        <begin position="44"/>
        <end position="185"/>
    </location>
</feature>
<evidence type="ECO:0000313" key="11">
    <source>
        <dbReference type="EMBL" id="KAF4758580.1"/>
    </source>
</evidence>
<dbReference type="InterPro" id="IPR036900">
    <property type="entry name" value="A-D-PHexomutase_C_sf"/>
</dbReference>
<dbReference type="Gene3D" id="3.40.120.10">
    <property type="entry name" value="Alpha-D-Glucose-1,6-Bisphosphate, subunit A, domain 3"/>
    <property type="match status" value="3"/>
</dbReference>
<organism evidence="11 12">
    <name type="scientific">Perkinsus olseni</name>
    <name type="common">Perkinsus atlanticus</name>
    <dbReference type="NCBI Taxonomy" id="32597"/>
    <lineage>
        <taxon>Eukaryota</taxon>
        <taxon>Sar</taxon>
        <taxon>Alveolata</taxon>
        <taxon>Perkinsozoa</taxon>
        <taxon>Perkinsea</taxon>
        <taxon>Perkinsida</taxon>
        <taxon>Perkinsidae</taxon>
        <taxon>Perkinsus</taxon>
    </lineage>
</organism>
<evidence type="ECO:0000313" key="12">
    <source>
        <dbReference type="Proteomes" id="UP000553632"/>
    </source>
</evidence>
<protein>
    <submittedName>
        <fullName evidence="11">Phosphoglucomutase-2</fullName>
    </submittedName>
</protein>
<dbReference type="InterPro" id="IPR005845">
    <property type="entry name" value="A-D-PHexomutase_a/b/a-II"/>
</dbReference>
<dbReference type="OMA" id="HGTSNKP"/>
<dbReference type="Pfam" id="PF02879">
    <property type="entry name" value="PGM_PMM_II"/>
    <property type="match status" value="1"/>
</dbReference>
<proteinExistence type="inferred from homology"/>
<dbReference type="Pfam" id="PF02880">
    <property type="entry name" value="PGM_PMM_III"/>
    <property type="match status" value="1"/>
</dbReference>
<dbReference type="AlphaFoldDB" id="A0A7J6UMP4"/>
<dbReference type="Pfam" id="PF02878">
    <property type="entry name" value="PGM_PMM_I"/>
    <property type="match status" value="1"/>
</dbReference>
<dbReference type="PRINTS" id="PR00509">
    <property type="entry name" value="PGMPMM"/>
</dbReference>
<dbReference type="PANTHER" id="PTHR45745">
    <property type="entry name" value="PHOSPHOMANNOMUTASE 45A"/>
    <property type="match status" value="1"/>
</dbReference>
<dbReference type="EMBL" id="JABANO010001242">
    <property type="protein sequence ID" value="KAF4758580.1"/>
    <property type="molecule type" value="Genomic_DNA"/>
</dbReference>
<dbReference type="InterPro" id="IPR005844">
    <property type="entry name" value="A-D-PHexomutase_a/b/a-I"/>
</dbReference>
<evidence type="ECO:0000256" key="7">
    <source>
        <dbReference type="RuleBase" id="RU004326"/>
    </source>
</evidence>
<comment type="similarity">
    <text evidence="2 7">Belongs to the phosphohexose mutase family.</text>
</comment>
<dbReference type="PROSITE" id="PS00710">
    <property type="entry name" value="PGM_PMM"/>
    <property type="match status" value="1"/>
</dbReference>